<dbReference type="RefSeq" id="WP_012121820.1">
    <property type="nucleotide sequence ID" value="NC_009767.1"/>
</dbReference>
<evidence type="ECO:0000313" key="2">
    <source>
        <dbReference type="Proteomes" id="UP000000263"/>
    </source>
</evidence>
<accession>A7NPA0</accession>
<keyword evidence="2" id="KW-1185">Reference proteome</keyword>
<dbReference type="Proteomes" id="UP000000263">
    <property type="component" value="Chromosome"/>
</dbReference>
<proteinExistence type="predicted"/>
<dbReference type="KEGG" id="rca:Rcas_3346"/>
<dbReference type="EMBL" id="CP000804">
    <property type="protein sequence ID" value="ABU59396.1"/>
    <property type="molecule type" value="Genomic_DNA"/>
</dbReference>
<protein>
    <submittedName>
        <fullName evidence="1">Uncharacterized protein</fullName>
    </submittedName>
</protein>
<dbReference type="AlphaFoldDB" id="A7NPA0"/>
<dbReference type="HOGENOM" id="CLU_1569499_0_0_0"/>
<evidence type="ECO:0000313" key="1">
    <source>
        <dbReference type="EMBL" id="ABU59396.1"/>
    </source>
</evidence>
<name>A7NPA0_ROSCS</name>
<organism evidence="1 2">
    <name type="scientific">Roseiflexus castenholzii (strain DSM 13941 / HLO8)</name>
    <dbReference type="NCBI Taxonomy" id="383372"/>
    <lineage>
        <taxon>Bacteria</taxon>
        <taxon>Bacillati</taxon>
        <taxon>Chloroflexota</taxon>
        <taxon>Chloroflexia</taxon>
        <taxon>Chloroflexales</taxon>
        <taxon>Roseiflexineae</taxon>
        <taxon>Roseiflexaceae</taxon>
        <taxon>Roseiflexus</taxon>
    </lineage>
</organism>
<gene>
    <name evidence="1" type="ordered locus">Rcas_3346</name>
</gene>
<reference evidence="1 2" key="1">
    <citation type="submission" date="2007-08" db="EMBL/GenBank/DDBJ databases">
        <title>Complete sequence of Roseiflexus castenholzii DSM 13941.</title>
        <authorList>
            <consortium name="US DOE Joint Genome Institute"/>
            <person name="Copeland A."/>
            <person name="Lucas S."/>
            <person name="Lapidus A."/>
            <person name="Barry K."/>
            <person name="Glavina del Rio T."/>
            <person name="Dalin E."/>
            <person name="Tice H."/>
            <person name="Pitluck S."/>
            <person name="Thompson L.S."/>
            <person name="Brettin T."/>
            <person name="Bruce D."/>
            <person name="Detter J.C."/>
            <person name="Han C."/>
            <person name="Tapia R."/>
            <person name="Schmutz J."/>
            <person name="Larimer F."/>
            <person name="Land M."/>
            <person name="Hauser L."/>
            <person name="Kyrpides N."/>
            <person name="Mikhailova N."/>
            <person name="Bryant D.A."/>
            <person name="Hanada S."/>
            <person name="Tsukatani Y."/>
            <person name="Richardson P."/>
        </authorList>
    </citation>
    <scope>NUCLEOTIDE SEQUENCE [LARGE SCALE GENOMIC DNA]</scope>
    <source>
        <strain evidence="2">DSM 13941 / HLO8</strain>
    </source>
</reference>
<sequence>MSSLEIALRGDWLHWDGLEAGLTDQALRHLLGPDVIAEAREPARLSLQLVTRQVYRRSAPPHMVVAWFEDAGDRLLLIELDEPPSLASLDEIVSAWGPADRVAPGRSIVLGAMTTEYVYLSCGIALTIAESYDDPPSFAPRIARVRLFVPTDLQGFLVRLGGGDRNYGPR</sequence>